<protein>
    <recommendedName>
        <fullName evidence="4">Lysine-specific metallo-endopeptidase domain-containing protein</fullName>
    </recommendedName>
</protein>
<accession>A0A9W8UXN0</accession>
<dbReference type="GO" id="GO:0008237">
    <property type="term" value="F:metallopeptidase activity"/>
    <property type="evidence" value="ECO:0007669"/>
    <property type="project" value="InterPro"/>
</dbReference>
<evidence type="ECO:0000313" key="2">
    <source>
        <dbReference type="EMBL" id="KAJ4185175.1"/>
    </source>
</evidence>
<evidence type="ECO:0000313" key="3">
    <source>
        <dbReference type="Proteomes" id="UP001152087"/>
    </source>
</evidence>
<dbReference type="InterPro" id="IPR024079">
    <property type="entry name" value="MetalloPept_cat_dom_sf"/>
</dbReference>
<gene>
    <name evidence="2" type="ORF">NW755_008619</name>
</gene>
<evidence type="ECO:0000256" key="1">
    <source>
        <dbReference type="SAM" id="SignalP"/>
    </source>
</evidence>
<feature type="signal peptide" evidence="1">
    <location>
        <begin position="1"/>
        <end position="18"/>
    </location>
</feature>
<name>A0A9W8UXN0_9HYPO</name>
<keyword evidence="3" id="KW-1185">Reference proteome</keyword>
<dbReference type="OrthoDB" id="4804857at2759"/>
<dbReference type="EMBL" id="JAOQAV010000024">
    <property type="protein sequence ID" value="KAJ4185175.1"/>
    <property type="molecule type" value="Genomic_DNA"/>
</dbReference>
<feature type="chain" id="PRO_5040868764" description="Lysine-specific metallo-endopeptidase domain-containing protein" evidence="1">
    <location>
        <begin position="19"/>
        <end position="332"/>
    </location>
</feature>
<organism evidence="2 3">
    <name type="scientific">Fusarium falciforme</name>
    <dbReference type="NCBI Taxonomy" id="195108"/>
    <lineage>
        <taxon>Eukaryota</taxon>
        <taxon>Fungi</taxon>
        <taxon>Dikarya</taxon>
        <taxon>Ascomycota</taxon>
        <taxon>Pezizomycotina</taxon>
        <taxon>Sordariomycetes</taxon>
        <taxon>Hypocreomycetidae</taxon>
        <taxon>Hypocreales</taxon>
        <taxon>Nectriaceae</taxon>
        <taxon>Fusarium</taxon>
        <taxon>Fusarium solani species complex</taxon>
    </lineage>
</organism>
<dbReference type="Proteomes" id="UP001152087">
    <property type="component" value="Unassembled WGS sequence"/>
</dbReference>
<keyword evidence="1" id="KW-0732">Signal</keyword>
<dbReference type="AlphaFoldDB" id="A0A9W8UXN0"/>
<dbReference type="Gene3D" id="3.40.390.10">
    <property type="entry name" value="Collagenase (Catalytic Domain)"/>
    <property type="match status" value="1"/>
</dbReference>
<reference evidence="2" key="1">
    <citation type="submission" date="2022-09" db="EMBL/GenBank/DDBJ databases">
        <title>Fusarium specimens isolated from Avocado Roots.</title>
        <authorList>
            <person name="Stajich J."/>
            <person name="Roper C."/>
            <person name="Heimlech-Rivalta G."/>
        </authorList>
    </citation>
    <scope>NUCLEOTIDE SEQUENCE</scope>
    <source>
        <strain evidence="2">A02</strain>
    </source>
</reference>
<sequence length="332" mass="37394">MMLKKLLLFFGLLQAVIGQERRVYIDTVSCSNQRTFDAIKEAYQSAIIRAGLAIDALRPWAQEGASIDTFDGRIRNVFDLLFGAGGTRTKVSYVFGHLDRLLEVQYMNDLMTGGQWSTARTMHDIEIHCNADYIQPHPHPKEPNIHHEDTIQKKPVHDDDAILGLKNPFKSAFAVTSPVSPPSGKGWDQDAPEIVAYSPWKLYFAANWDGFPGNDVVFGGIKINQAAVEAAANPRMHRWFLTNAPEWLAKYAWAPIDLLDRLESTMLHELTHTTAGRLTQDVELPNSYGWKNCVRLKKHSNADSIALFALAVELINFYHYDVNEAGELTKIE</sequence>
<proteinExistence type="predicted"/>
<evidence type="ECO:0008006" key="4">
    <source>
        <dbReference type="Google" id="ProtNLM"/>
    </source>
</evidence>
<comment type="caution">
    <text evidence="2">The sequence shown here is derived from an EMBL/GenBank/DDBJ whole genome shotgun (WGS) entry which is preliminary data.</text>
</comment>
<dbReference type="SUPFAM" id="SSF55486">
    <property type="entry name" value="Metalloproteases ('zincins'), catalytic domain"/>
    <property type="match status" value="1"/>
</dbReference>